<evidence type="ECO:0000313" key="2">
    <source>
        <dbReference type="Proteomes" id="UP000289738"/>
    </source>
</evidence>
<accession>A0A445A1D9</accession>
<organism evidence="1 2">
    <name type="scientific">Arachis hypogaea</name>
    <name type="common">Peanut</name>
    <dbReference type="NCBI Taxonomy" id="3818"/>
    <lineage>
        <taxon>Eukaryota</taxon>
        <taxon>Viridiplantae</taxon>
        <taxon>Streptophyta</taxon>
        <taxon>Embryophyta</taxon>
        <taxon>Tracheophyta</taxon>
        <taxon>Spermatophyta</taxon>
        <taxon>Magnoliopsida</taxon>
        <taxon>eudicotyledons</taxon>
        <taxon>Gunneridae</taxon>
        <taxon>Pentapetalae</taxon>
        <taxon>rosids</taxon>
        <taxon>fabids</taxon>
        <taxon>Fabales</taxon>
        <taxon>Fabaceae</taxon>
        <taxon>Papilionoideae</taxon>
        <taxon>50 kb inversion clade</taxon>
        <taxon>dalbergioids sensu lato</taxon>
        <taxon>Dalbergieae</taxon>
        <taxon>Pterocarpus clade</taxon>
        <taxon>Arachis</taxon>
    </lineage>
</organism>
<gene>
    <name evidence="1" type="ORF">Ahy_B03g065334</name>
</gene>
<protein>
    <submittedName>
        <fullName evidence="1">Uncharacterized protein</fullName>
    </submittedName>
</protein>
<dbReference type="EMBL" id="SDMP01000013">
    <property type="protein sequence ID" value="RYR20241.1"/>
    <property type="molecule type" value="Genomic_DNA"/>
</dbReference>
<reference evidence="1 2" key="1">
    <citation type="submission" date="2019-01" db="EMBL/GenBank/DDBJ databases">
        <title>Sequencing of cultivated peanut Arachis hypogaea provides insights into genome evolution and oil improvement.</title>
        <authorList>
            <person name="Chen X."/>
        </authorList>
    </citation>
    <scope>NUCLEOTIDE SEQUENCE [LARGE SCALE GENOMIC DNA]</scope>
    <source>
        <strain evidence="2">cv. Fuhuasheng</strain>
        <tissue evidence="1">Leaves</tissue>
    </source>
</reference>
<dbReference type="AlphaFoldDB" id="A0A445A1D9"/>
<name>A0A445A1D9_ARAHY</name>
<sequence length="101" mass="11255">MRSAAASIRIGVKACTRNKVPLFVLDPISPLDSPLLSWVFEQLWASLISSICFSKTSNLDSMTARMETMHRTPKICALIPVVTLNQAFNSYDYVSLILSFD</sequence>
<dbReference type="Proteomes" id="UP000289738">
    <property type="component" value="Chromosome B03"/>
</dbReference>
<evidence type="ECO:0000313" key="1">
    <source>
        <dbReference type="EMBL" id="RYR20241.1"/>
    </source>
</evidence>
<keyword evidence="2" id="KW-1185">Reference proteome</keyword>
<comment type="caution">
    <text evidence="1">The sequence shown here is derived from an EMBL/GenBank/DDBJ whole genome shotgun (WGS) entry which is preliminary data.</text>
</comment>
<proteinExistence type="predicted"/>